<dbReference type="GO" id="GO:0003964">
    <property type="term" value="F:RNA-directed DNA polymerase activity"/>
    <property type="evidence" value="ECO:0007669"/>
    <property type="project" value="UniProtKB-KW"/>
</dbReference>
<keyword evidence="2" id="KW-0548">Nucleotidyltransferase</keyword>
<dbReference type="EMBL" id="GEMB01006857">
    <property type="protein sequence ID" value="JAR96504.1"/>
    <property type="molecule type" value="Transcribed_RNA"/>
</dbReference>
<evidence type="ECO:0000259" key="1">
    <source>
        <dbReference type="Pfam" id="PF00078"/>
    </source>
</evidence>
<reference evidence="2" key="2">
    <citation type="journal article" date="2017" name="J. Med. Entomol.">
        <title>Transcriptome Analysis of the Triatoma infestans (Hemiptera: Reduviidae) Integument.</title>
        <authorList>
            <person name="Calderon-Fernandez G.M."/>
            <person name="Moriconi D.E."/>
            <person name="Dulbecco A.B."/>
            <person name="Juarez M.P."/>
        </authorList>
    </citation>
    <scope>NUCLEOTIDE SEQUENCE</scope>
    <source>
        <strain evidence="2">Int1</strain>
        <tissue evidence="2">Integument</tissue>
    </source>
</reference>
<accession>A0A170VBD8</accession>
<keyword evidence="2" id="KW-0808">Transferase</keyword>
<sequence>SSVVCPFLWKLVMDELLEQIENMDYCDSVAYADDFAIVVHGDSRQELEERASAIVIKNWCQGEKLQISFEKSKVMLMKGKL</sequence>
<keyword evidence="2" id="KW-0695">RNA-directed DNA polymerase</keyword>
<reference evidence="2" key="1">
    <citation type="submission" date="2016-04" db="EMBL/GenBank/DDBJ databases">
        <authorList>
            <person name="Calderon-Fernandez G.M.Sr."/>
        </authorList>
    </citation>
    <scope>NUCLEOTIDE SEQUENCE</scope>
    <source>
        <strain evidence="2">Int1</strain>
        <tissue evidence="2">Integument</tissue>
    </source>
</reference>
<evidence type="ECO:0000313" key="2">
    <source>
        <dbReference type="EMBL" id="JAR96504.1"/>
    </source>
</evidence>
<name>A0A170VBD8_TRIIF</name>
<dbReference type="Pfam" id="PF00078">
    <property type="entry name" value="RVT_1"/>
    <property type="match status" value="1"/>
</dbReference>
<protein>
    <submittedName>
        <fullName evidence="2">Reverse transcriptase</fullName>
    </submittedName>
</protein>
<feature type="domain" description="Reverse transcriptase" evidence="1">
    <location>
        <begin position="3"/>
        <end position="76"/>
    </location>
</feature>
<feature type="non-terminal residue" evidence="2">
    <location>
        <position position="1"/>
    </location>
</feature>
<proteinExistence type="predicted"/>
<dbReference type="AlphaFoldDB" id="A0A170VBD8"/>
<dbReference type="InterPro" id="IPR000477">
    <property type="entry name" value="RT_dom"/>
</dbReference>
<organism evidence="2">
    <name type="scientific">Triatoma infestans</name>
    <name type="common">Assassin bug</name>
    <dbReference type="NCBI Taxonomy" id="30076"/>
    <lineage>
        <taxon>Eukaryota</taxon>
        <taxon>Metazoa</taxon>
        <taxon>Ecdysozoa</taxon>
        <taxon>Arthropoda</taxon>
        <taxon>Hexapoda</taxon>
        <taxon>Insecta</taxon>
        <taxon>Pterygota</taxon>
        <taxon>Neoptera</taxon>
        <taxon>Paraneoptera</taxon>
        <taxon>Hemiptera</taxon>
        <taxon>Heteroptera</taxon>
        <taxon>Panheteroptera</taxon>
        <taxon>Cimicomorpha</taxon>
        <taxon>Reduviidae</taxon>
        <taxon>Triatominae</taxon>
        <taxon>Triatoma</taxon>
    </lineage>
</organism>